<accession>A0A0F9E1X9</accession>
<reference evidence="1" key="1">
    <citation type="journal article" date="2015" name="Nature">
        <title>Complex archaea that bridge the gap between prokaryotes and eukaryotes.</title>
        <authorList>
            <person name="Spang A."/>
            <person name="Saw J.H."/>
            <person name="Jorgensen S.L."/>
            <person name="Zaremba-Niedzwiedzka K."/>
            <person name="Martijn J."/>
            <person name="Lind A.E."/>
            <person name="van Eijk R."/>
            <person name="Schleper C."/>
            <person name="Guy L."/>
            <person name="Ettema T.J."/>
        </authorList>
    </citation>
    <scope>NUCLEOTIDE SEQUENCE</scope>
</reference>
<protein>
    <submittedName>
        <fullName evidence="1">Uncharacterized protein</fullName>
    </submittedName>
</protein>
<dbReference type="EMBL" id="LAZR01026667">
    <property type="protein sequence ID" value="KKL68013.1"/>
    <property type="molecule type" value="Genomic_DNA"/>
</dbReference>
<sequence length="329" mass="33583">MAETLIFSTGSLVTSGSLSVTGSIQQLDLDGVSGSFTGSFTGSVTLGGPLDMGTNNIINVGEITLTGLLLTAASVAGGAKMRLPHGTAPSSPVDGDFWTTTASAFICINGVTEDLLGGGGGGLDDLTDVTLTTPAPGEFLQKSAGNWLNVDIVAADVLAGSFNAGDYIFLGNADPATDDAHVLLGTTVRSKWEPRLDIVSGRPGTNVPTLVLADRDTDAATKAAGLACRHYTNAEQVAAMIACASGVTTTVVRIGGGHGTLNAATEIHFYTAANNITTIGTEMMRFDFSTTTDDTRMLVYDVTGAALVRVSRGAADSGGSGFRVLRIPN</sequence>
<dbReference type="AlphaFoldDB" id="A0A0F9E1X9"/>
<evidence type="ECO:0000313" key="1">
    <source>
        <dbReference type="EMBL" id="KKL68013.1"/>
    </source>
</evidence>
<comment type="caution">
    <text evidence="1">The sequence shown here is derived from an EMBL/GenBank/DDBJ whole genome shotgun (WGS) entry which is preliminary data.</text>
</comment>
<organism evidence="1">
    <name type="scientific">marine sediment metagenome</name>
    <dbReference type="NCBI Taxonomy" id="412755"/>
    <lineage>
        <taxon>unclassified sequences</taxon>
        <taxon>metagenomes</taxon>
        <taxon>ecological metagenomes</taxon>
    </lineage>
</organism>
<gene>
    <name evidence="1" type="ORF">LCGC14_2129230</name>
</gene>
<proteinExistence type="predicted"/>
<name>A0A0F9E1X9_9ZZZZ</name>